<sequence length="133" mass="15542">MTEQQPMTLTDWRGNPYTVGTLIFYPRMSGRSCEIQEGEVLDIYEAVYDRRTYRGWMRYDAANPDHEGEERETRVKVQPTGRSSRDFYRTNHQVKRDEHGEIVRDENGRTVWEKAEAKPVTLTVIDNVTVADA</sequence>
<keyword evidence="3" id="KW-1185">Reference proteome</keyword>
<dbReference type="RefSeq" id="WP_393173737.1">
    <property type="nucleotide sequence ID" value="NZ_JBICRM010000034.1"/>
</dbReference>
<accession>A0ABW7AP55</accession>
<evidence type="ECO:0000313" key="3">
    <source>
        <dbReference type="Proteomes" id="UP001603978"/>
    </source>
</evidence>
<evidence type="ECO:0000256" key="1">
    <source>
        <dbReference type="SAM" id="MobiDB-lite"/>
    </source>
</evidence>
<feature type="compositionally biased region" description="Basic and acidic residues" evidence="1">
    <location>
        <begin position="83"/>
        <end position="96"/>
    </location>
</feature>
<dbReference type="Proteomes" id="UP001603978">
    <property type="component" value="Unassembled WGS sequence"/>
</dbReference>
<feature type="region of interest" description="Disordered" evidence="1">
    <location>
        <begin position="63"/>
        <end position="96"/>
    </location>
</feature>
<proteinExistence type="predicted"/>
<dbReference type="EMBL" id="JBICRM010000034">
    <property type="protein sequence ID" value="MFG1709197.1"/>
    <property type="molecule type" value="Genomic_DNA"/>
</dbReference>
<comment type="caution">
    <text evidence="2">The sequence shown here is derived from an EMBL/GenBank/DDBJ whole genome shotgun (WGS) entry which is preliminary data.</text>
</comment>
<protein>
    <submittedName>
        <fullName evidence="2">Uncharacterized protein</fullName>
    </submittedName>
</protein>
<name>A0ABW7AP55_9ACTN</name>
<gene>
    <name evidence="2" type="ORF">ACFLIM_39000</name>
</gene>
<reference evidence="2 3" key="1">
    <citation type="submission" date="2024-10" db="EMBL/GenBank/DDBJ databases">
        <authorList>
            <person name="Topkara A.R."/>
            <person name="Saygin H."/>
        </authorList>
    </citation>
    <scope>NUCLEOTIDE SEQUENCE [LARGE SCALE GENOMIC DNA]</scope>
    <source>
        <strain evidence="2 3">M3C6</strain>
    </source>
</reference>
<feature type="compositionally biased region" description="Basic and acidic residues" evidence="1">
    <location>
        <begin position="63"/>
        <end position="75"/>
    </location>
</feature>
<evidence type="ECO:0000313" key="2">
    <source>
        <dbReference type="EMBL" id="MFG1709197.1"/>
    </source>
</evidence>
<organism evidence="2 3">
    <name type="scientific">Nonomuraea marmarensis</name>
    <dbReference type="NCBI Taxonomy" id="3351344"/>
    <lineage>
        <taxon>Bacteria</taxon>
        <taxon>Bacillati</taxon>
        <taxon>Actinomycetota</taxon>
        <taxon>Actinomycetes</taxon>
        <taxon>Streptosporangiales</taxon>
        <taxon>Streptosporangiaceae</taxon>
        <taxon>Nonomuraea</taxon>
    </lineage>
</organism>